<feature type="transmembrane region" description="Helical" evidence="2">
    <location>
        <begin position="547"/>
        <end position="570"/>
    </location>
</feature>
<evidence type="ECO:0000313" key="4">
    <source>
        <dbReference type="Proteomes" id="UP001168098"/>
    </source>
</evidence>
<dbReference type="PANTHER" id="PTHR34553:SF4">
    <property type="entry name" value="G1_S-SPECIFIC CYCLIN-E PROTEIN"/>
    <property type="match status" value="1"/>
</dbReference>
<sequence>MGKGEDGRCVFHLTSLQIGDLQSYLSHLSLFLAPESNKFYVLVDNRPWLREIVSRPAHLWQLMVTKSRLSPFANKARRERKEPKEMLELKGSSKSKNSKSKKFQKWFTLIDAATLSRKRVLLPVKNFSSSLLLNSELHRTLYGFIVFEVAWKDVRGINYLNELQTDTSLAIEAKFMKRWEFDSIAQAAEHISSWFPGTHGDRHLLKEYLDSAIGEVFYDAEEDFLPTSPIDDDENNVCDEDNAHHNLSSDFSVYPVSMENRTGILHTPPPPTGPYKRRKLTRSIRTGVDVYSEETQSETVDSMNHSETFCKSDCESAIEPTEYRDVLILFRFDDHDLPFKLSQIIMSDLRLLTLLESGLPSWVIFLQSYPGFCHLYRPWMCPLARALYVFISLVTVLIGFYDLYKNVPVLKATASRLCGPLFDWIESWEMISRIRYLGTMLFLHNFQKAVKWFLMMTRTTRSFISVLTQPMAEPFMELLGFILPLWNMCVQIVESFGSFVWILIDSSWNLVDDIVIVLLSPIWFILSVLWSIATSIIYPIFWVLWEILYAPIRLVLLFSNFIAFICSFMCDVLGEIWQSLSGLCQLGSASRTTLSTSEVSMWRSLWNDLFSQVFRAVRSILNGFVAFFTACNRHRLSIYNHIQEFIQKLYGPPQRSRPSDSRHSRRTRGSRNQSETGRKLHIR</sequence>
<dbReference type="Proteomes" id="UP001168098">
    <property type="component" value="Unassembled WGS sequence"/>
</dbReference>
<accession>A0AA39DLM2</accession>
<protein>
    <recommendedName>
        <fullName evidence="5">G1/S-specific cyclin-E protein</fullName>
    </recommendedName>
</protein>
<name>A0AA39DLM2_VITRO</name>
<keyword evidence="2" id="KW-0472">Membrane</keyword>
<evidence type="ECO:0000313" key="3">
    <source>
        <dbReference type="EMBL" id="KAJ9686542.1"/>
    </source>
</evidence>
<gene>
    <name evidence="3" type="ORF">PVL29_015433</name>
</gene>
<evidence type="ECO:0000256" key="2">
    <source>
        <dbReference type="SAM" id="Phobius"/>
    </source>
</evidence>
<comment type="caution">
    <text evidence="3">The sequence shown here is derived from an EMBL/GenBank/DDBJ whole genome shotgun (WGS) entry which is preliminary data.</text>
</comment>
<evidence type="ECO:0000256" key="1">
    <source>
        <dbReference type="SAM" id="MobiDB-lite"/>
    </source>
</evidence>
<organism evidence="3 4">
    <name type="scientific">Vitis rotundifolia</name>
    <name type="common">Muscadine grape</name>
    <dbReference type="NCBI Taxonomy" id="103349"/>
    <lineage>
        <taxon>Eukaryota</taxon>
        <taxon>Viridiplantae</taxon>
        <taxon>Streptophyta</taxon>
        <taxon>Embryophyta</taxon>
        <taxon>Tracheophyta</taxon>
        <taxon>Spermatophyta</taxon>
        <taxon>Magnoliopsida</taxon>
        <taxon>eudicotyledons</taxon>
        <taxon>Gunneridae</taxon>
        <taxon>Pentapetalae</taxon>
        <taxon>rosids</taxon>
        <taxon>Vitales</taxon>
        <taxon>Vitaceae</taxon>
        <taxon>Viteae</taxon>
        <taxon>Vitis</taxon>
    </lineage>
</organism>
<dbReference type="PANTHER" id="PTHR34553">
    <property type="entry name" value="OS05G0597400 PROTEIN"/>
    <property type="match status" value="1"/>
</dbReference>
<evidence type="ECO:0008006" key="5">
    <source>
        <dbReference type="Google" id="ProtNLM"/>
    </source>
</evidence>
<dbReference type="EMBL" id="JARBHA010000012">
    <property type="protein sequence ID" value="KAJ9686542.1"/>
    <property type="molecule type" value="Genomic_DNA"/>
</dbReference>
<feature type="region of interest" description="Disordered" evidence="1">
    <location>
        <begin position="651"/>
        <end position="683"/>
    </location>
</feature>
<dbReference type="AlphaFoldDB" id="A0AA39DLM2"/>
<proteinExistence type="predicted"/>
<keyword evidence="2" id="KW-1133">Transmembrane helix</keyword>
<feature type="transmembrane region" description="Helical" evidence="2">
    <location>
        <begin position="386"/>
        <end position="404"/>
    </location>
</feature>
<feature type="transmembrane region" description="Helical" evidence="2">
    <location>
        <begin position="516"/>
        <end position="541"/>
    </location>
</feature>
<keyword evidence="2" id="KW-0812">Transmembrane</keyword>
<feature type="transmembrane region" description="Helical" evidence="2">
    <location>
        <begin position="481"/>
        <end position="504"/>
    </location>
</feature>
<keyword evidence="4" id="KW-1185">Reference proteome</keyword>
<reference evidence="3 4" key="1">
    <citation type="journal article" date="2023" name="BMC Biotechnol.">
        <title>Vitis rotundifolia cv Carlos genome sequencing.</title>
        <authorList>
            <person name="Huff M."/>
            <person name="Hulse-Kemp A."/>
            <person name="Scheffler B."/>
            <person name="Youngblood R."/>
            <person name="Simpson S."/>
            <person name="Babiker E."/>
            <person name="Staton M."/>
        </authorList>
    </citation>
    <scope>NUCLEOTIDE SEQUENCE [LARGE SCALE GENOMIC DNA]</scope>
    <source>
        <tissue evidence="3">Leaf</tissue>
    </source>
</reference>
<feature type="compositionally biased region" description="Basic and acidic residues" evidence="1">
    <location>
        <begin position="79"/>
        <end position="88"/>
    </location>
</feature>
<feature type="region of interest" description="Disordered" evidence="1">
    <location>
        <begin position="74"/>
        <end position="97"/>
    </location>
</feature>